<dbReference type="Proteomes" id="UP000314294">
    <property type="component" value="Unassembled WGS sequence"/>
</dbReference>
<keyword evidence="2" id="KW-1185">Reference proteome</keyword>
<organism evidence="1 2">
    <name type="scientific">Liparis tanakae</name>
    <name type="common">Tanaka's snailfish</name>
    <dbReference type="NCBI Taxonomy" id="230148"/>
    <lineage>
        <taxon>Eukaryota</taxon>
        <taxon>Metazoa</taxon>
        <taxon>Chordata</taxon>
        <taxon>Craniata</taxon>
        <taxon>Vertebrata</taxon>
        <taxon>Euteleostomi</taxon>
        <taxon>Actinopterygii</taxon>
        <taxon>Neopterygii</taxon>
        <taxon>Teleostei</taxon>
        <taxon>Neoteleostei</taxon>
        <taxon>Acanthomorphata</taxon>
        <taxon>Eupercaria</taxon>
        <taxon>Perciformes</taxon>
        <taxon>Cottioidei</taxon>
        <taxon>Cottales</taxon>
        <taxon>Liparidae</taxon>
        <taxon>Liparis</taxon>
    </lineage>
</organism>
<evidence type="ECO:0000313" key="2">
    <source>
        <dbReference type="Proteomes" id="UP000314294"/>
    </source>
</evidence>
<name>A0A4Z2JIF8_9TELE</name>
<accession>A0A4Z2JIF8</accession>
<reference evidence="1 2" key="1">
    <citation type="submission" date="2019-03" db="EMBL/GenBank/DDBJ databases">
        <title>First draft genome of Liparis tanakae, snailfish: a comprehensive survey of snailfish specific genes.</title>
        <authorList>
            <person name="Kim W."/>
            <person name="Song I."/>
            <person name="Jeong J.-H."/>
            <person name="Kim D."/>
            <person name="Kim S."/>
            <person name="Ryu S."/>
            <person name="Song J.Y."/>
            <person name="Lee S.K."/>
        </authorList>
    </citation>
    <scope>NUCLEOTIDE SEQUENCE [LARGE SCALE GENOMIC DNA]</scope>
    <source>
        <tissue evidence="1">Muscle</tissue>
    </source>
</reference>
<dbReference type="AlphaFoldDB" id="A0A4Z2JIF8"/>
<comment type="caution">
    <text evidence="1">The sequence shown here is derived from an EMBL/GenBank/DDBJ whole genome shotgun (WGS) entry which is preliminary data.</text>
</comment>
<dbReference type="EMBL" id="SRLO01000001">
    <property type="protein sequence ID" value="TNN89593.1"/>
    <property type="molecule type" value="Genomic_DNA"/>
</dbReference>
<protein>
    <submittedName>
        <fullName evidence="1">Uncharacterized protein</fullName>
    </submittedName>
</protein>
<gene>
    <name evidence="1" type="ORF">EYF80_000196</name>
</gene>
<evidence type="ECO:0000313" key="1">
    <source>
        <dbReference type="EMBL" id="TNN89593.1"/>
    </source>
</evidence>
<sequence>MADAKPQSVLLITTVMSSRTRPCFHSSSKPDSRKTGAIIAAIIVKWRSLNPAVPSRLASPAPPSRRQS</sequence>
<proteinExistence type="predicted"/>